<organism evidence="2 3">
    <name type="scientific">Nitrosospira multiformis</name>
    <dbReference type="NCBI Taxonomy" id="1231"/>
    <lineage>
        <taxon>Bacteria</taxon>
        <taxon>Pseudomonadati</taxon>
        <taxon>Pseudomonadota</taxon>
        <taxon>Betaproteobacteria</taxon>
        <taxon>Nitrosomonadales</taxon>
        <taxon>Nitrosomonadaceae</taxon>
        <taxon>Nitrosospira</taxon>
    </lineage>
</organism>
<dbReference type="RefSeq" id="WP_011382008.1">
    <property type="nucleotide sequence ID" value="NZ_FNQL01000010.1"/>
</dbReference>
<sequence>MKNLFLLLFLAVFSSTVTANEEDYKLCTIGGYFSGTNDKFLSGLAAHIAEKKHVFGDPICDAAWANGYRVGEKLTKTGKIKDPSEREIIQQATAFSSKIYETISSRIKF</sequence>
<name>A0A1H4BGN0_9PROT</name>
<dbReference type="Proteomes" id="UP000183339">
    <property type="component" value="Unassembled WGS sequence"/>
</dbReference>
<keyword evidence="1" id="KW-0732">Signal</keyword>
<feature type="chain" id="PRO_5030027844" description="Rap1a immunity protein domain-containing protein" evidence="1">
    <location>
        <begin position="20"/>
        <end position="109"/>
    </location>
</feature>
<evidence type="ECO:0000313" key="2">
    <source>
        <dbReference type="EMBL" id="SET55499.1"/>
    </source>
</evidence>
<evidence type="ECO:0000256" key="1">
    <source>
        <dbReference type="SAM" id="SignalP"/>
    </source>
</evidence>
<proteinExistence type="predicted"/>
<feature type="signal peptide" evidence="1">
    <location>
        <begin position="1"/>
        <end position="19"/>
    </location>
</feature>
<protein>
    <recommendedName>
        <fullName evidence="4">Rap1a immunity protein domain-containing protein</fullName>
    </recommendedName>
</protein>
<dbReference type="EMBL" id="FOHI01000008">
    <property type="protein sequence ID" value="SET55499.1"/>
    <property type="molecule type" value="Genomic_DNA"/>
</dbReference>
<dbReference type="AlphaFoldDB" id="A0A1H4BGN0"/>
<reference evidence="2 3" key="1">
    <citation type="submission" date="2016-10" db="EMBL/GenBank/DDBJ databases">
        <authorList>
            <person name="de Groot N.N."/>
        </authorList>
    </citation>
    <scope>NUCLEOTIDE SEQUENCE [LARGE SCALE GENOMIC DNA]</scope>
    <source>
        <strain evidence="2 3">Nl7</strain>
    </source>
</reference>
<gene>
    <name evidence="2" type="ORF">SAMN05216412_10871</name>
</gene>
<evidence type="ECO:0000313" key="3">
    <source>
        <dbReference type="Proteomes" id="UP000183339"/>
    </source>
</evidence>
<evidence type="ECO:0008006" key="4">
    <source>
        <dbReference type="Google" id="ProtNLM"/>
    </source>
</evidence>
<accession>A0A1H4BGN0</accession>